<protein>
    <recommendedName>
        <fullName evidence="1">PpiC domain-containing protein</fullName>
    </recommendedName>
</protein>
<dbReference type="Pfam" id="PF00639">
    <property type="entry name" value="Rotamase"/>
    <property type="match status" value="1"/>
</dbReference>
<dbReference type="PROSITE" id="PS50198">
    <property type="entry name" value="PPIC_PPIASE_2"/>
    <property type="match status" value="1"/>
</dbReference>
<gene>
    <name evidence="2" type="ORF">METZ01_LOCUS167711</name>
</gene>
<dbReference type="InterPro" id="IPR052204">
    <property type="entry name" value="PpiC/parvulin_rotamase"/>
</dbReference>
<dbReference type="InterPro" id="IPR000297">
    <property type="entry name" value="PPIase_PpiC"/>
</dbReference>
<dbReference type="GO" id="GO:0003755">
    <property type="term" value="F:peptidyl-prolyl cis-trans isomerase activity"/>
    <property type="evidence" value="ECO:0007669"/>
    <property type="project" value="InterPro"/>
</dbReference>
<dbReference type="InterPro" id="IPR046357">
    <property type="entry name" value="PPIase_dom_sf"/>
</dbReference>
<feature type="domain" description="PpiC" evidence="1">
    <location>
        <begin position="7"/>
        <end position="96"/>
    </location>
</feature>
<dbReference type="AlphaFoldDB" id="A0A382BNV8"/>
<reference evidence="2" key="1">
    <citation type="submission" date="2018-05" db="EMBL/GenBank/DDBJ databases">
        <authorList>
            <person name="Lanie J.A."/>
            <person name="Ng W.-L."/>
            <person name="Kazmierczak K.M."/>
            <person name="Andrzejewski T.M."/>
            <person name="Davidsen T.M."/>
            <person name="Wayne K.J."/>
            <person name="Tettelin H."/>
            <person name="Glass J.I."/>
            <person name="Rusch D."/>
            <person name="Podicherti R."/>
            <person name="Tsui H.-C.T."/>
            <person name="Winkler M.E."/>
        </authorList>
    </citation>
    <scope>NUCLEOTIDE SEQUENCE</scope>
</reference>
<evidence type="ECO:0000313" key="2">
    <source>
        <dbReference type="EMBL" id="SVB14857.1"/>
    </source>
</evidence>
<evidence type="ECO:0000259" key="1">
    <source>
        <dbReference type="PROSITE" id="PS50198"/>
    </source>
</evidence>
<dbReference type="EMBL" id="UINC01030444">
    <property type="protein sequence ID" value="SVB14857.1"/>
    <property type="molecule type" value="Genomic_DNA"/>
</dbReference>
<sequence>MAKERKVKKVQCRHILVGSKELADELKVKIDEGEEFTKLAEEHSECPSKKRGGDLGWFGKGAMVRPFEVAAFTAQEGDVVGPIKTEFGWHLIYVYEIQEDVDPDSGPPTGDEDADEGTLRLVAENYAHEFMMLGYTSKKVLSLFTSPHFKSANTVYNILGRDVINDVIAQVFGQKIEQAQSGQDAEGDSQKKED</sequence>
<accession>A0A382BNV8</accession>
<name>A0A382BNV8_9ZZZZ</name>
<proteinExistence type="predicted"/>
<dbReference type="Gene3D" id="3.10.50.40">
    <property type="match status" value="1"/>
</dbReference>
<organism evidence="2">
    <name type="scientific">marine metagenome</name>
    <dbReference type="NCBI Taxonomy" id="408172"/>
    <lineage>
        <taxon>unclassified sequences</taxon>
        <taxon>metagenomes</taxon>
        <taxon>ecological metagenomes</taxon>
    </lineage>
</organism>
<dbReference type="PANTHER" id="PTHR43629:SF2">
    <property type="entry name" value="RHODANESE-LIKE_PPIC DOMAIN-CONTAINING PROTEIN 12, CHLOROPLASTIC"/>
    <property type="match status" value="1"/>
</dbReference>
<dbReference type="PANTHER" id="PTHR43629">
    <property type="entry name" value="PEPTIDYL-PROLYL CIS-TRANS ISOMERASE"/>
    <property type="match status" value="1"/>
</dbReference>
<dbReference type="SUPFAM" id="SSF54534">
    <property type="entry name" value="FKBP-like"/>
    <property type="match status" value="1"/>
</dbReference>